<keyword evidence="4" id="KW-1185">Reference proteome</keyword>
<evidence type="ECO:0000313" key="3">
    <source>
        <dbReference type="Proteomes" id="UP001138672"/>
    </source>
</evidence>
<evidence type="ECO:0000313" key="2">
    <source>
        <dbReference type="EMBL" id="MDQ0336723.1"/>
    </source>
</evidence>
<reference evidence="1" key="1">
    <citation type="submission" date="2021-03" db="EMBL/GenBank/DDBJ databases">
        <title>Genomic Encyclopedia of Type Strains, Phase IV (KMG-IV): sequencing the most valuable type-strain genomes for metagenomic binning, comparative biology and taxonomic classification.</title>
        <authorList>
            <person name="Goeker M."/>
        </authorList>
    </citation>
    <scope>NUCLEOTIDE SEQUENCE</scope>
    <source>
        <strain evidence="1">DSM 15523</strain>
        <strain evidence="2 4">DSM 16476</strain>
    </source>
</reference>
<comment type="caution">
    <text evidence="1">The sequence shown here is derived from an EMBL/GenBank/DDBJ whole genome shotgun (WGS) entry which is preliminary data.</text>
</comment>
<evidence type="ECO:0000313" key="1">
    <source>
        <dbReference type="EMBL" id="MBP1841355.1"/>
    </source>
</evidence>
<dbReference type="RefSeq" id="WP_232301606.1">
    <property type="nucleotide sequence ID" value="NZ_JAGGJQ010000011.1"/>
</dbReference>
<organism evidence="1 3">
    <name type="scientific">Formosa algae</name>
    <dbReference type="NCBI Taxonomy" id="225843"/>
    <lineage>
        <taxon>Bacteria</taxon>
        <taxon>Pseudomonadati</taxon>
        <taxon>Bacteroidota</taxon>
        <taxon>Flavobacteriia</taxon>
        <taxon>Flavobacteriales</taxon>
        <taxon>Flavobacteriaceae</taxon>
        <taxon>Formosa</taxon>
    </lineage>
</organism>
<gene>
    <name evidence="1" type="ORF">J2Z56_003289</name>
    <name evidence="2" type="ORF">J2Z57_003177</name>
</gene>
<protein>
    <submittedName>
        <fullName evidence="1">Uncharacterized protein</fullName>
    </submittedName>
</protein>
<dbReference type="Proteomes" id="UP001138672">
    <property type="component" value="Unassembled WGS sequence"/>
</dbReference>
<dbReference type="Proteomes" id="UP001231587">
    <property type="component" value="Unassembled WGS sequence"/>
</dbReference>
<evidence type="ECO:0000313" key="4">
    <source>
        <dbReference type="Proteomes" id="UP001231587"/>
    </source>
</evidence>
<dbReference type="EMBL" id="JAGGJQ010000011">
    <property type="protein sequence ID" value="MBP1841355.1"/>
    <property type="molecule type" value="Genomic_DNA"/>
</dbReference>
<sequence>MAKYKSLFNVEGSIGEVTFYKGEDGYYIRSKGGVSKDRILNDPAFVRTRENNTEFAQSATSGKQLRHAITALLTDAKDNRMTSRLTQVMSRVKNADLTSARGQRKVSIGITTTDGKDAIKGFDFNSNAF</sequence>
<name>A0A9X1CDJ3_9FLAO</name>
<accession>A0A9X1CDJ3</accession>
<proteinExistence type="predicted"/>
<dbReference type="AlphaFoldDB" id="A0A9X1CDJ3"/>
<dbReference type="EMBL" id="JAUSUU010000010">
    <property type="protein sequence ID" value="MDQ0336723.1"/>
    <property type="molecule type" value="Genomic_DNA"/>
</dbReference>